<evidence type="ECO:0000256" key="1">
    <source>
        <dbReference type="ARBA" id="ARBA00022737"/>
    </source>
</evidence>
<evidence type="ECO:0000313" key="6">
    <source>
        <dbReference type="EMBL" id="KAK4109225.1"/>
    </source>
</evidence>
<keyword evidence="2" id="KW-1015">Disulfide bond</keyword>
<sequence>MGRPLQRLALLGLASLATAAADVTCVDKASDQTTYTAASGAQYKVECGIDYAGGDIAATQTPTFAACIDACDSTPSCIDVSYAGNTCYMKNKLGDGLARDWVWTAKQITSSSGHPLLTCVDRAADQALYTSATGAVFQILCGRDYAGGDVAAKNTDTFAECIDACASTADCADVSYAGNACYMKRQSEDFVERDWVWTAKLVQSSTGGGGGGASEDTALSCDSNKSDGIVFTAANSDFEITCFKDYAGGDLLGLSTNSFEECIQACDAHSDCVNVAYVHGGCYLKGEQKPAVDNNAVWGAVRKSKSDSATSSASATESAPASTTTSATPASTQTPLNCGDGKPSNGKRYQAPSGGLYQILCGVDYGGGDLTATTTESFEDCIAACDANKDCIDVSFVAPACYLKNQLNDADETKYFVWTAKQLRAPGSVFTFPTVTPMDPGSGTETDDFSEPIELEAAPIATLGPVPPPGVNMAGTGVLTPDPVSELWYNGTQSDSDGSDLDPVTVRLNITYAYPSIVLDHSIFIKDVVCEAGTLHGRFNTSYPYYFSEANWPTDDDVLLITSADSCGDDAAQNAFFLAHTISFTEDSLSFEALGQIVQLSDVFADLTVDFGNITVADAPQDEQQDVCGTPSADTLHGLPAVPCGTNFDQVLDDKLGYYSSAGGDAEAVLALATPASAAEVEVSIQKRGWFSNLFKAVAKAVVTVVKVVAQVVVAVAQTVVAVVKKAVDFVVNTAVAVAKVTVALAVNAVKLVAFAVTGQYSNSLTLPLALGPPATVEVDSPWGKAFKMYTFKMGEEDEKFSATKATLDNLVEEFVGAPNPEPGVEIYCVNCGVRGSVKATGKINATPLSGVKEASIGISGNLYVGMYLGVNAFAKWEKEWEKELFSKGLPGWSIPGIVTLGPKLILSAKATVSVEAEGQILTGASLTWPGFEATLDMVNPSKSSKSGWTPNIDHAFQVHGGVTATAAVGLPVSLWFGIDILNGVFKKGAALVDTPALTGTAEFEVNAGTEETSVGTDECLGIAWDITLTNEVSFEIDDGPEWTLFEWASPALAEGCIGWEQPQPDPIPDVPELPADDGSLKCPAANGQVYTDDRGNQWQIRCNYDYMYYDTAQTWSNSMEECMSWCAGQGNCAGVSYGSDEWNPTINCWARSRAGPSRQGPYHSMMLMSPFEILSVVYGTADITNYAIQNWQVGNRIEINTDAASQSTSVDRNPGQPKSIFMLYRYGAETRSWVGAQSRGIVTIYPGPVSSAPGSSMLVPDYPQEVSWIKVVEVCYGLSQIRNQNVFHTLYMNSQNRQSTGIENDLFGDPWYGILKSAVIWYRDTRYSADGPLYMITGIEHEQFKLMRADGSFNKRLIGEGEGGGGGGGGYIPPTETSTTLATSTTADPAPEEPTTTTSPADAAETSTTVTEAPESSTTTEAPSSSSTTTASETTSSTSAEATPEPSLGLATVRDTTGALELQAGNNGNLFLSAIGSTSTSDLAVLTNGTTLAALTLPDTDTDTYLIPGDSADRLLHYFPDEVAQLGASRLRLATWDKLPVGSKLINLVPVKAESGTGEEMLVAVAADGSYLWPVMCAIEGQVNKVFLVRENDDAAIKAALEAEDAKFVLTGGQASKCGVVALVAQVEAVEVPAPPVQVIEGGDAPAY</sequence>
<dbReference type="PANTHER" id="PTHR33946">
    <property type="match status" value="1"/>
</dbReference>
<evidence type="ECO:0000256" key="3">
    <source>
        <dbReference type="SAM" id="MobiDB-lite"/>
    </source>
</evidence>
<proteinExistence type="predicted"/>
<evidence type="ECO:0000256" key="4">
    <source>
        <dbReference type="SAM" id="SignalP"/>
    </source>
</evidence>
<dbReference type="Pfam" id="PF22974">
    <property type="entry name" value="DUF7029"/>
    <property type="match status" value="1"/>
</dbReference>
<dbReference type="GO" id="GO:0006508">
    <property type="term" value="P:proteolysis"/>
    <property type="evidence" value="ECO:0007669"/>
    <property type="project" value="InterPro"/>
</dbReference>
<keyword evidence="7" id="KW-1185">Reference proteome</keyword>
<feature type="chain" id="PRO_5042835941" description="Apple domain-containing protein" evidence="4">
    <location>
        <begin position="22"/>
        <end position="1649"/>
    </location>
</feature>
<dbReference type="GO" id="GO:0005576">
    <property type="term" value="C:extracellular region"/>
    <property type="evidence" value="ECO:0007669"/>
    <property type="project" value="InterPro"/>
</dbReference>
<dbReference type="Pfam" id="PF14295">
    <property type="entry name" value="PAN_4"/>
    <property type="match status" value="5"/>
</dbReference>
<dbReference type="Gene3D" id="3.50.4.10">
    <property type="entry name" value="Hepatocyte Growth Factor"/>
    <property type="match status" value="3"/>
</dbReference>
<feature type="domain" description="Apple" evidence="5">
    <location>
        <begin position="141"/>
        <end position="204"/>
    </location>
</feature>
<dbReference type="InterPro" id="IPR000177">
    <property type="entry name" value="Apple"/>
</dbReference>
<feature type="compositionally biased region" description="Gly residues" evidence="3">
    <location>
        <begin position="1361"/>
        <end position="1372"/>
    </location>
</feature>
<dbReference type="InterPro" id="IPR003609">
    <property type="entry name" value="Pan_app"/>
</dbReference>
<evidence type="ECO:0000259" key="5">
    <source>
        <dbReference type="SMART" id="SM00223"/>
    </source>
</evidence>
<dbReference type="RefSeq" id="XP_064666795.1">
    <property type="nucleotide sequence ID" value="XM_064813826.1"/>
</dbReference>
<feature type="domain" description="Apple" evidence="5">
    <location>
        <begin position="45"/>
        <end position="119"/>
    </location>
</feature>
<feature type="region of interest" description="Disordered" evidence="3">
    <location>
        <begin position="309"/>
        <end position="344"/>
    </location>
</feature>
<reference evidence="6" key="2">
    <citation type="submission" date="2023-05" db="EMBL/GenBank/DDBJ databases">
        <authorList>
            <consortium name="Lawrence Berkeley National Laboratory"/>
            <person name="Steindorff A."/>
            <person name="Hensen N."/>
            <person name="Bonometti L."/>
            <person name="Westerberg I."/>
            <person name="Brannstrom I.O."/>
            <person name="Guillou S."/>
            <person name="Cros-Aarteil S."/>
            <person name="Calhoun S."/>
            <person name="Haridas S."/>
            <person name="Kuo A."/>
            <person name="Mondo S."/>
            <person name="Pangilinan J."/>
            <person name="Riley R."/>
            <person name="Labutti K."/>
            <person name="Andreopoulos B."/>
            <person name="Lipzen A."/>
            <person name="Chen C."/>
            <person name="Yanf M."/>
            <person name="Daum C."/>
            <person name="Ng V."/>
            <person name="Clum A."/>
            <person name="Ohm R."/>
            <person name="Martin F."/>
            <person name="Silar P."/>
            <person name="Natvig D."/>
            <person name="Lalanne C."/>
            <person name="Gautier V."/>
            <person name="Ament-Velasquez S.L."/>
            <person name="Kruys A."/>
            <person name="Hutchinson M.I."/>
            <person name="Powell A.J."/>
            <person name="Barry K."/>
            <person name="Miller A.N."/>
            <person name="Grigoriev I.V."/>
            <person name="Debuchy R."/>
            <person name="Gladieux P."/>
            <person name="Thoren M.H."/>
            <person name="Johannesson H."/>
        </authorList>
    </citation>
    <scope>NUCLEOTIDE SEQUENCE</scope>
    <source>
        <strain evidence="6">CBS 508.74</strain>
    </source>
</reference>
<dbReference type="GeneID" id="89937951"/>
<feature type="compositionally biased region" description="Low complexity" evidence="3">
    <location>
        <begin position="309"/>
        <end position="335"/>
    </location>
</feature>
<comment type="caution">
    <text evidence="6">The sequence shown here is derived from an EMBL/GenBank/DDBJ whole genome shotgun (WGS) entry which is preliminary data.</text>
</comment>
<accession>A0AAN6T8K9</accession>
<evidence type="ECO:0000256" key="2">
    <source>
        <dbReference type="ARBA" id="ARBA00023157"/>
    </source>
</evidence>
<dbReference type="EMBL" id="MU853357">
    <property type="protein sequence ID" value="KAK4109225.1"/>
    <property type="molecule type" value="Genomic_DNA"/>
</dbReference>
<feature type="compositionally biased region" description="Low complexity" evidence="3">
    <location>
        <begin position="1374"/>
        <end position="1448"/>
    </location>
</feature>
<protein>
    <recommendedName>
        <fullName evidence="5">Apple domain-containing protein</fullName>
    </recommendedName>
</protein>
<dbReference type="InterPro" id="IPR055647">
    <property type="entry name" value="DUF7223"/>
</dbReference>
<dbReference type="InterPro" id="IPR054293">
    <property type="entry name" value="DUF7029"/>
</dbReference>
<gene>
    <name evidence="6" type="ORF">N656DRAFT_771093</name>
</gene>
<reference evidence="6" key="1">
    <citation type="journal article" date="2023" name="Mol. Phylogenet. Evol.">
        <title>Genome-scale phylogeny and comparative genomics of the fungal order Sordariales.</title>
        <authorList>
            <person name="Hensen N."/>
            <person name="Bonometti L."/>
            <person name="Westerberg I."/>
            <person name="Brannstrom I.O."/>
            <person name="Guillou S."/>
            <person name="Cros-Aarteil S."/>
            <person name="Calhoun S."/>
            <person name="Haridas S."/>
            <person name="Kuo A."/>
            <person name="Mondo S."/>
            <person name="Pangilinan J."/>
            <person name="Riley R."/>
            <person name="LaButti K."/>
            <person name="Andreopoulos B."/>
            <person name="Lipzen A."/>
            <person name="Chen C."/>
            <person name="Yan M."/>
            <person name="Daum C."/>
            <person name="Ng V."/>
            <person name="Clum A."/>
            <person name="Steindorff A."/>
            <person name="Ohm R.A."/>
            <person name="Martin F."/>
            <person name="Silar P."/>
            <person name="Natvig D.O."/>
            <person name="Lalanne C."/>
            <person name="Gautier V."/>
            <person name="Ament-Velasquez S.L."/>
            <person name="Kruys A."/>
            <person name="Hutchinson M.I."/>
            <person name="Powell A.J."/>
            <person name="Barry K."/>
            <person name="Miller A.N."/>
            <person name="Grigoriev I.V."/>
            <person name="Debuchy R."/>
            <person name="Gladieux P."/>
            <person name="Hiltunen Thoren M."/>
            <person name="Johannesson H."/>
        </authorList>
    </citation>
    <scope>NUCLEOTIDE SEQUENCE</scope>
    <source>
        <strain evidence="6">CBS 508.74</strain>
    </source>
</reference>
<keyword evidence="4" id="KW-0732">Signal</keyword>
<feature type="signal peptide" evidence="4">
    <location>
        <begin position="1"/>
        <end position="21"/>
    </location>
</feature>
<evidence type="ECO:0000313" key="7">
    <source>
        <dbReference type="Proteomes" id="UP001302812"/>
    </source>
</evidence>
<feature type="region of interest" description="Disordered" evidence="3">
    <location>
        <begin position="1358"/>
        <end position="1449"/>
    </location>
</feature>
<dbReference type="PANTHER" id="PTHR33946:SF4">
    <property type="entry name" value="COAGULATION FACTOR XI"/>
    <property type="match status" value="1"/>
</dbReference>
<dbReference type="Pfam" id="PF23865">
    <property type="entry name" value="DUF7223"/>
    <property type="match status" value="1"/>
</dbReference>
<dbReference type="Proteomes" id="UP001302812">
    <property type="component" value="Unassembled WGS sequence"/>
</dbReference>
<name>A0AAN6T8K9_9PEZI</name>
<organism evidence="6 7">
    <name type="scientific">Canariomyces notabilis</name>
    <dbReference type="NCBI Taxonomy" id="2074819"/>
    <lineage>
        <taxon>Eukaryota</taxon>
        <taxon>Fungi</taxon>
        <taxon>Dikarya</taxon>
        <taxon>Ascomycota</taxon>
        <taxon>Pezizomycotina</taxon>
        <taxon>Sordariomycetes</taxon>
        <taxon>Sordariomycetidae</taxon>
        <taxon>Sordariales</taxon>
        <taxon>Chaetomiaceae</taxon>
        <taxon>Canariomyces</taxon>
    </lineage>
</organism>
<dbReference type="SMART" id="SM00223">
    <property type="entry name" value="APPLE"/>
    <property type="match status" value="2"/>
</dbReference>
<keyword evidence="1" id="KW-0677">Repeat</keyword>